<name>A0A4U5PEE3_STECR</name>
<reference evidence="2 3" key="1">
    <citation type="journal article" date="2015" name="Genome Biol.">
        <title>Comparative genomics of Steinernema reveals deeply conserved gene regulatory networks.</title>
        <authorList>
            <person name="Dillman A.R."/>
            <person name="Macchietto M."/>
            <person name="Porter C.F."/>
            <person name="Rogers A."/>
            <person name="Williams B."/>
            <person name="Antoshechkin I."/>
            <person name="Lee M.M."/>
            <person name="Goodwin Z."/>
            <person name="Lu X."/>
            <person name="Lewis E.E."/>
            <person name="Goodrich-Blair H."/>
            <person name="Stock S.P."/>
            <person name="Adams B.J."/>
            <person name="Sternberg P.W."/>
            <person name="Mortazavi A."/>
        </authorList>
    </citation>
    <scope>NUCLEOTIDE SEQUENCE [LARGE SCALE GENOMIC DNA]</scope>
    <source>
        <strain evidence="2 3">ALL</strain>
    </source>
</reference>
<dbReference type="AlphaFoldDB" id="A0A4U5PEE3"/>
<dbReference type="OrthoDB" id="4062651at2759"/>
<gene>
    <name evidence="2" type="ORF">L596_009018</name>
</gene>
<accession>A0A4U5PEE3</accession>
<sequence length="380" mass="42667">MIRSFALLALFGTLSLAAKLPADPNAECKKRPDGVEFFSNACTRKNVCKNGKLTSAAHDCGKNTCCKGTDENMSCQCRPGYQWEANKKDCSVDSTICKKMPPNEAWLFDDCKMTSVCMDGVRYVEEYQCPKYSHCGLNADKEMACVCKPGFVLDQETLECEDPKECLNRPDNTWFFDSDCTRKKICRGGKLFSDVHRLGNNAVCVKDAKGKEDYVCRAGHTWADSKKKDCVSDNSVCKTAPRGQSFLSDKCTQVNVCLEGELFTDDFQCNPNMHCGFEDGWMRCVCDEGFTKDENNMSQCVKGAPVPCLDNELKLTMTPGYAYFTNQCTVQRMCRKGQVTKKAFSCKKNEVCRSHANSPTQFCSCEGKFEYDDDRNCVRK</sequence>
<evidence type="ECO:0000256" key="1">
    <source>
        <dbReference type="SAM" id="SignalP"/>
    </source>
</evidence>
<feature type="chain" id="PRO_5020907159" description="EGF-like domain-containing protein" evidence="1">
    <location>
        <begin position="18"/>
        <end position="380"/>
    </location>
</feature>
<feature type="signal peptide" evidence="1">
    <location>
        <begin position="1"/>
        <end position="17"/>
    </location>
</feature>
<reference evidence="2 3" key="2">
    <citation type="journal article" date="2019" name="G3 (Bethesda)">
        <title>Hybrid Assembly of the Genome of the Entomopathogenic Nematode Steinernema carpocapsae Identifies the X-Chromosome.</title>
        <authorList>
            <person name="Serra L."/>
            <person name="Macchietto M."/>
            <person name="Macias-Munoz A."/>
            <person name="McGill C.J."/>
            <person name="Rodriguez I.M."/>
            <person name="Rodriguez B."/>
            <person name="Murad R."/>
            <person name="Mortazavi A."/>
        </authorList>
    </citation>
    <scope>NUCLEOTIDE SEQUENCE [LARGE SCALE GENOMIC DNA]</scope>
    <source>
        <strain evidence="2 3">ALL</strain>
    </source>
</reference>
<keyword evidence="1" id="KW-0732">Signal</keyword>
<evidence type="ECO:0000313" key="2">
    <source>
        <dbReference type="EMBL" id="TKR94770.1"/>
    </source>
</evidence>
<dbReference type="Proteomes" id="UP000298663">
    <property type="component" value="Unassembled WGS sequence"/>
</dbReference>
<evidence type="ECO:0000313" key="3">
    <source>
        <dbReference type="Proteomes" id="UP000298663"/>
    </source>
</evidence>
<organism evidence="2 3">
    <name type="scientific">Steinernema carpocapsae</name>
    <name type="common">Entomopathogenic nematode</name>
    <dbReference type="NCBI Taxonomy" id="34508"/>
    <lineage>
        <taxon>Eukaryota</taxon>
        <taxon>Metazoa</taxon>
        <taxon>Ecdysozoa</taxon>
        <taxon>Nematoda</taxon>
        <taxon>Chromadorea</taxon>
        <taxon>Rhabditida</taxon>
        <taxon>Tylenchina</taxon>
        <taxon>Panagrolaimomorpha</taxon>
        <taxon>Strongyloidoidea</taxon>
        <taxon>Steinernematidae</taxon>
        <taxon>Steinernema</taxon>
    </lineage>
</organism>
<comment type="caution">
    <text evidence="2">The sequence shown here is derived from an EMBL/GenBank/DDBJ whole genome shotgun (WGS) entry which is preliminary data.</text>
</comment>
<evidence type="ECO:0008006" key="4">
    <source>
        <dbReference type="Google" id="ProtNLM"/>
    </source>
</evidence>
<dbReference type="EMBL" id="AZBU02000002">
    <property type="protein sequence ID" value="TKR94770.1"/>
    <property type="molecule type" value="Genomic_DNA"/>
</dbReference>
<protein>
    <recommendedName>
        <fullName evidence="4">EGF-like domain-containing protein</fullName>
    </recommendedName>
</protein>
<proteinExistence type="predicted"/>
<keyword evidence="3" id="KW-1185">Reference proteome</keyword>